<dbReference type="KEGG" id="amd:AMED_5250"/>
<keyword evidence="2" id="KW-0238">DNA-binding</keyword>
<evidence type="ECO:0000313" key="8">
    <source>
        <dbReference type="Proteomes" id="UP000000328"/>
    </source>
</evidence>
<evidence type="ECO:0000313" key="7">
    <source>
        <dbReference type="EMBL" id="ADJ47012.1"/>
    </source>
</evidence>
<dbReference type="InterPro" id="IPR046335">
    <property type="entry name" value="LacI/GalR-like_sensor"/>
</dbReference>
<sequence>MRVTIAEVARRARVSKTTVSRVLNNKADVDAATAIRVREVIAATGYIPSAGAVGLARGVTRTVGMLVPGLTWPWMGEVLQGVADVVESKGYGLLLSTANRGADSLGEFSRQVSAKAFDGLLLVEPPDAVRHLRVLHDSGLPVVVIDDRGRRPAFPSVGTDNRQGGASAARHLLDTGRTRLATVTGPRDFGCTADRLNGFNEVVLDAGLTLDPRLIIEGDFTSESGEAAILQLLETGPPFDAVFAHNDLTAAGVLAGLRKSGRAVPGDVAVVGFDDIPLAAHTQPPLTTIRQPLRQMGETAAGLLLDRLAGAPSPDAPLIVPTALVVRESTQETVSAPDSGTLREESPT</sequence>
<keyword evidence="3" id="KW-0804">Transcription</keyword>
<evidence type="ECO:0000259" key="6">
    <source>
        <dbReference type="PROSITE" id="PS50943"/>
    </source>
</evidence>
<dbReference type="eggNOG" id="COG1609">
    <property type="taxonomic scope" value="Bacteria"/>
</dbReference>
<dbReference type="PROSITE" id="PS50932">
    <property type="entry name" value="HTH_LACI_2"/>
    <property type="match status" value="1"/>
</dbReference>
<dbReference type="GO" id="GO:0000976">
    <property type="term" value="F:transcription cis-regulatory region binding"/>
    <property type="evidence" value="ECO:0007669"/>
    <property type="project" value="TreeGrafter"/>
</dbReference>
<dbReference type="SMART" id="SM00354">
    <property type="entry name" value="HTH_LACI"/>
    <property type="match status" value="1"/>
</dbReference>
<dbReference type="GO" id="GO:0003700">
    <property type="term" value="F:DNA-binding transcription factor activity"/>
    <property type="evidence" value="ECO:0007669"/>
    <property type="project" value="TreeGrafter"/>
</dbReference>
<dbReference type="HOGENOM" id="CLU_037628_6_1_11"/>
<dbReference type="SUPFAM" id="SSF47413">
    <property type="entry name" value="lambda repressor-like DNA-binding domains"/>
    <property type="match status" value="1"/>
</dbReference>
<dbReference type="InterPro" id="IPR028082">
    <property type="entry name" value="Peripla_BP_I"/>
</dbReference>
<dbReference type="CDD" id="cd01392">
    <property type="entry name" value="HTH_LacI"/>
    <property type="match status" value="1"/>
</dbReference>
<dbReference type="CDD" id="cd06267">
    <property type="entry name" value="PBP1_LacI_sugar_binding-like"/>
    <property type="match status" value="1"/>
</dbReference>
<dbReference type="Gene3D" id="3.40.50.2300">
    <property type="match status" value="2"/>
</dbReference>
<dbReference type="Gene3D" id="1.10.260.40">
    <property type="entry name" value="lambda repressor-like DNA-binding domains"/>
    <property type="match status" value="1"/>
</dbReference>
<accession>A0A0H3D9N4</accession>
<proteinExistence type="predicted"/>
<dbReference type="SUPFAM" id="SSF53822">
    <property type="entry name" value="Periplasmic binding protein-like I"/>
    <property type="match status" value="1"/>
</dbReference>
<dbReference type="Pfam" id="PF00356">
    <property type="entry name" value="LacI"/>
    <property type="match status" value="1"/>
</dbReference>
<evidence type="ECO:0000256" key="4">
    <source>
        <dbReference type="SAM" id="MobiDB-lite"/>
    </source>
</evidence>
<dbReference type="OrthoDB" id="3657250at2"/>
<feature type="region of interest" description="Disordered" evidence="4">
    <location>
        <begin position="329"/>
        <end position="348"/>
    </location>
</feature>
<dbReference type="PROSITE" id="PS00356">
    <property type="entry name" value="HTH_LACI_1"/>
    <property type="match status" value="1"/>
</dbReference>
<protein>
    <submittedName>
        <fullName evidence="7">LacI family transcriptional regulator</fullName>
    </submittedName>
</protein>
<dbReference type="RefSeq" id="WP_013227073.1">
    <property type="nucleotide sequence ID" value="NC_014318.1"/>
</dbReference>
<dbReference type="PROSITE" id="PS50943">
    <property type="entry name" value="HTH_CROC1"/>
    <property type="match status" value="1"/>
</dbReference>
<evidence type="ECO:0000256" key="3">
    <source>
        <dbReference type="ARBA" id="ARBA00023163"/>
    </source>
</evidence>
<dbReference type="AlphaFoldDB" id="A0A0H3D9N4"/>
<feature type="domain" description="HTH cro/C1-type" evidence="6">
    <location>
        <begin position="4"/>
        <end position="47"/>
    </location>
</feature>
<dbReference type="PANTHER" id="PTHR30146:SF109">
    <property type="entry name" value="HTH-TYPE TRANSCRIPTIONAL REGULATOR GALS"/>
    <property type="match status" value="1"/>
</dbReference>
<dbReference type="EMBL" id="CP002000">
    <property type="protein sequence ID" value="ADJ47012.1"/>
    <property type="molecule type" value="Genomic_DNA"/>
</dbReference>
<reference evidence="7 8" key="1">
    <citation type="journal article" date="2010" name="Cell Res.">
        <title>Complete genome sequence of the rifamycin SV-producing Amycolatopsis mediterranei U32 revealed its genetic characteristics in phylogeny and metabolism.</title>
        <authorList>
            <person name="Zhao W."/>
            <person name="Zhong Y."/>
            <person name="Yuan H."/>
            <person name="Wang J."/>
            <person name="Zheng H."/>
            <person name="Wang Y."/>
            <person name="Cen X."/>
            <person name="Xu F."/>
            <person name="Bai J."/>
            <person name="Han X."/>
            <person name="Lu G."/>
            <person name="Zhu Y."/>
            <person name="Shao Z."/>
            <person name="Yan H."/>
            <person name="Li C."/>
            <person name="Peng N."/>
            <person name="Zhang Z."/>
            <person name="Zhang Y."/>
            <person name="Lin W."/>
            <person name="Fan Y."/>
            <person name="Qin Z."/>
            <person name="Hu Y."/>
            <person name="Zhu B."/>
            <person name="Wang S."/>
            <person name="Ding X."/>
            <person name="Zhao G.P."/>
        </authorList>
    </citation>
    <scope>NUCLEOTIDE SEQUENCE [LARGE SCALE GENOMIC DNA]</scope>
    <source>
        <strain evidence="8">U-32</strain>
    </source>
</reference>
<evidence type="ECO:0000256" key="1">
    <source>
        <dbReference type="ARBA" id="ARBA00023015"/>
    </source>
</evidence>
<evidence type="ECO:0000256" key="2">
    <source>
        <dbReference type="ARBA" id="ARBA00023125"/>
    </source>
</evidence>
<dbReference type="InterPro" id="IPR010982">
    <property type="entry name" value="Lambda_DNA-bd_dom_sf"/>
</dbReference>
<gene>
    <name evidence="7" type="primary">lacI</name>
    <name evidence="7" type="ordered locus">AMED_5250</name>
</gene>
<name>A0A0H3D9N4_AMYMU</name>
<evidence type="ECO:0000259" key="5">
    <source>
        <dbReference type="PROSITE" id="PS50932"/>
    </source>
</evidence>
<dbReference type="PANTHER" id="PTHR30146">
    <property type="entry name" value="LACI-RELATED TRANSCRIPTIONAL REPRESSOR"/>
    <property type="match status" value="1"/>
</dbReference>
<dbReference type="GeneID" id="92872954"/>
<keyword evidence="1" id="KW-0805">Transcription regulation</keyword>
<dbReference type="Proteomes" id="UP000000328">
    <property type="component" value="Chromosome"/>
</dbReference>
<dbReference type="InterPro" id="IPR000843">
    <property type="entry name" value="HTH_LacI"/>
</dbReference>
<organism evidence="7 8">
    <name type="scientific">Amycolatopsis mediterranei (strain U-32)</name>
    <dbReference type="NCBI Taxonomy" id="749927"/>
    <lineage>
        <taxon>Bacteria</taxon>
        <taxon>Bacillati</taxon>
        <taxon>Actinomycetota</taxon>
        <taxon>Actinomycetes</taxon>
        <taxon>Pseudonocardiales</taxon>
        <taxon>Pseudonocardiaceae</taxon>
        <taxon>Amycolatopsis</taxon>
    </lineage>
</organism>
<dbReference type="Pfam" id="PF13377">
    <property type="entry name" value="Peripla_BP_3"/>
    <property type="match status" value="1"/>
</dbReference>
<dbReference type="InterPro" id="IPR001387">
    <property type="entry name" value="Cro/C1-type_HTH"/>
</dbReference>
<feature type="domain" description="HTH lacI-type" evidence="5">
    <location>
        <begin position="3"/>
        <end position="57"/>
    </location>
</feature>